<keyword evidence="6" id="KW-1185">Reference proteome</keyword>
<proteinExistence type="inferred from homology"/>
<dbReference type="OrthoDB" id="1747252at2759"/>
<reference evidence="6" key="1">
    <citation type="journal article" date="2012" name="Science">
        <title>The Paleozoic origin of enzymatic lignin decomposition reconstructed from 31 fungal genomes.</title>
        <authorList>
            <person name="Floudas D."/>
            <person name="Binder M."/>
            <person name="Riley R."/>
            <person name="Barry K."/>
            <person name="Blanchette R.A."/>
            <person name="Henrissat B."/>
            <person name="Martinez A.T."/>
            <person name="Otillar R."/>
            <person name="Spatafora J.W."/>
            <person name="Yadav J.S."/>
            <person name="Aerts A."/>
            <person name="Benoit I."/>
            <person name="Boyd A."/>
            <person name="Carlson A."/>
            <person name="Copeland A."/>
            <person name="Coutinho P.M."/>
            <person name="de Vries R.P."/>
            <person name="Ferreira P."/>
            <person name="Findley K."/>
            <person name="Foster B."/>
            <person name="Gaskell J."/>
            <person name="Glotzer D."/>
            <person name="Gorecki P."/>
            <person name="Heitman J."/>
            <person name="Hesse C."/>
            <person name="Hori C."/>
            <person name="Igarashi K."/>
            <person name="Jurgens J.A."/>
            <person name="Kallen N."/>
            <person name="Kersten P."/>
            <person name="Kohler A."/>
            <person name="Kuees U."/>
            <person name="Kumar T.K.A."/>
            <person name="Kuo A."/>
            <person name="LaButti K."/>
            <person name="Larrondo L.F."/>
            <person name="Lindquist E."/>
            <person name="Ling A."/>
            <person name="Lombard V."/>
            <person name="Lucas S."/>
            <person name="Lundell T."/>
            <person name="Martin R."/>
            <person name="McLaughlin D.J."/>
            <person name="Morgenstern I."/>
            <person name="Morin E."/>
            <person name="Murat C."/>
            <person name="Nagy L.G."/>
            <person name="Nolan M."/>
            <person name="Ohm R.A."/>
            <person name="Patyshakuliyeva A."/>
            <person name="Rokas A."/>
            <person name="Ruiz-Duenas F.J."/>
            <person name="Sabat G."/>
            <person name="Salamov A."/>
            <person name="Samejima M."/>
            <person name="Schmutz J."/>
            <person name="Slot J.C."/>
            <person name="St John F."/>
            <person name="Stenlid J."/>
            <person name="Sun H."/>
            <person name="Sun S."/>
            <person name="Syed K."/>
            <person name="Tsang A."/>
            <person name="Wiebenga A."/>
            <person name="Young D."/>
            <person name="Pisabarro A."/>
            <person name="Eastwood D.C."/>
            <person name="Martin F."/>
            <person name="Cullen D."/>
            <person name="Grigoriev I.V."/>
            <person name="Hibbett D.S."/>
        </authorList>
    </citation>
    <scope>NUCLEOTIDE SEQUENCE [LARGE SCALE GENOMIC DNA]</scope>
    <source>
        <strain evidence="6">RWD-64-598 SS2</strain>
    </source>
</reference>
<dbReference type="SUPFAM" id="SSF56808">
    <property type="entry name" value="Ribosomal protein L1"/>
    <property type="match status" value="1"/>
</dbReference>
<dbReference type="Pfam" id="PF00687">
    <property type="entry name" value="Ribosomal_L1"/>
    <property type="match status" value="1"/>
</dbReference>
<evidence type="ECO:0000256" key="4">
    <source>
        <dbReference type="RuleBase" id="RU000659"/>
    </source>
</evidence>
<dbReference type="CDD" id="cd00403">
    <property type="entry name" value="Ribosomal_L1"/>
    <property type="match status" value="1"/>
</dbReference>
<dbReference type="InterPro" id="IPR028364">
    <property type="entry name" value="Ribosomal_uL1/biogenesis"/>
</dbReference>
<dbReference type="InterPro" id="IPR023673">
    <property type="entry name" value="Ribosomal_uL1_CS"/>
</dbReference>
<dbReference type="GO" id="GO:0003735">
    <property type="term" value="F:structural constituent of ribosome"/>
    <property type="evidence" value="ECO:0007669"/>
    <property type="project" value="TreeGrafter"/>
</dbReference>
<evidence type="ECO:0000256" key="3">
    <source>
        <dbReference type="ARBA" id="ARBA00023274"/>
    </source>
</evidence>
<evidence type="ECO:0000313" key="5">
    <source>
        <dbReference type="EMBL" id="EIW87111.1"/>
    </source>
</evidence>
<organism evidence="5 6">
    <name type="scientific">Coniophora puteana (strain RWD-64-598)</name>
    <name type="common">Brown rot fungus</name>
    <dbReference type="NCBI Taxonomy" id="741705"/>
    <lineage>
        <taxon>Eukaryota</taxon>
        <taxon>Fungi</taxon>
        <taxon>Dikarya</taxon>
        <taxon>Basidiomycota</taxon>
        <taxon>Agaricomycotina</taxon>
        <taxon>Agaricomycetes</taxon>
        <taxon>Agaricomycetidae</taxon>
        <taxon>Boletales</taxon>
        <taxon>Coniophorineae</taxon>
        <taxon>Coniophoraceae</taxon>
        <taxon>Coniophora</taxon>
    </lineage>
</organism>
<dbReference type="PROSITE" id="PS01199">
    <property type="entry name" value="RIBOSOMAL_L1"/>
    <property type="match status" value="1"/>
</dbReference>
<protein>
    <recommendedName>
        <fullName evidence="4">Ribosomal protein</fullName>
    </recommendedName>
</protein>
<comment type="caution">
    <text evidence="5">The sequence shown here is derived from an EMBL/GenBank/DDBJ whole genome shotgun (WGS) entry which is preliminary data.</text>
</comment>
<keyword evidence="2 4" id="KW-0689">Ribosomal protein</keyword>
<dbReference type="GO" id="GO:0005762">
    <property type="term" value="C:mitochondrial large ribosomal subunit"/>
    <property type="evidence" value="ECO:0007669"/>
    <property type="project" value="TreeGrafter"/>
</dbReference>
<name>A0A5M3N8C8_CONPW</name>
<accession>A0A5M3N8C8</accession>
<dbReference type="InterPro" id="IPR023674">
    <property type="entry name" value="Ribosomal_uL1-like"/>
</dbReference>
<dbReference type="Gene3D" id="3.40.50.790">
    <property type="match status" value="1"/>
</dbReference>
<dbReference type="InterPro" id="IPR016095">
    <property type="entry name" value="Ribosomal_uL1_3-a/b-sand"/>
</dbReference>
<dbReference type="RefSeq" id="XP_007762487.1">
    <property type="nucleotide sequence ID" value="XM_007764297.1"/>
</dbReference>
<sequence length="245" mass="26930">MGQSTLSLNIRQFSSTPAVAKRQVRKIPVLSKKAAAAKAARKKAAKTQKHIYHNERMPLESAVHVLRSVEVARPQSTFELVVRTAMGKGTTIPKGRISLPREAKTQSEDRILVFAEGRQADEARKAGAHIVGGPELIDAVINGRHQATTILCTTGLIRTITPRLGRILGPRGLMPSERRGTVTDDIEGFIRRLQGTTEWKGDKSGTIRMPIAKVRRPFPSSVSPLLLILIQTRSDPKKTRRSTSP</sequence>
<dbReference type="GeneID" id="19207038"/>
<keyword evidence="3 4" id="KW-0687">Ribonucleoprotein</keyword>
<dbReference type="Gene3D" id="3.30.190.20">
    <property type="match status" value="1"/>
</dbReference>
<evidence type="ECO:0000256" key="1">
    <source>
        <dbReference type="ARBA" id="ARBA00010531"/>
    </source>
</evidence>
<evidence type="ECO:0000313" key="6">
    <source>
        <dbReference type="Proteomes" id="UP000053558"/>
    </source>
</evidence>
<dbReference type="FunFam" id="3.40.50.790:FF:000001">
    <property type="entry name" value="50S ribosomal protein L1"/>
    <property type="match status" value="1"/>
</dbReference>
<gene>
    <name evidence="5" type="ORF">CONPUDRAFT_45005</name>
</gene>
<dbReference type="AlphaFoldDB" id="A0A5M3N8C8"/>
<dbReference type="PANTHER" id="PTHR36427:SF3">
    <property type="entry name" value="LARGE RIBOSOMAL SUBUNIT PROTEIN UL1M"/>
    <property type="match status" value="1"/>
</dbReference>
<dbReference type="EMBL" id="JH711573">
    <property type="protein sequence ID" value="EIW87111.1"/>
    <property type="molecule type" value="Genomic_DNA"/>
</dbReference>
<evidence type="ECO:0000256" key="2">
    <source>
        <dbReference type="ARBA" id="ARBA00022980"/>
    </source>
</evidence>
<comment type="similarity">
    <text evidence="1 4">Belongs to the universal ribosomal protein uL1 family.</text>
</comment>
<dbReference type="OMA" id="KTHFKIW"/>
<dbReference type="KEGG" id="cput:CONPUDRAFT_45005"/>
<dbReference type="PANTHER" id="PTHR36427">
    <property type="entry name" value="54S RIBOSOMAL PROTEIN L1, MITOCHONDRIAL"/>
    <property type="match status" value="1"/>
</dbReference>
<dbReference type="Proteomes" id="UP000053558">
    <property type="component" value="Unassembled WGS sequence"/>
</dbReference>